<dbReference type="Pfam" id="PF16861">
    <property type="entry name" value="Carbam_trans_C"/>
    <property type="match status" value="1"/>
</dbReference>
<dbReference type="Pfam" id="PF02543">
    <property type="entry name" value="Carbam_trans_N"/>
    <property type="match status" value="1"/>
</dbReference>
<dbReference type="InterPro" id="IPR051338">
    <property type="entry name" value="NodU/CmcH_Carbamoyltrnsfr"/>
</dbReference>
<dbReference type="InterPro" id="IPR043129">
    <property type="entry name" value="ATPase_NBD"/>
</dbReference>
<dbReference type="SUPFAM" id="SSF53067">
    <property type="entry name" value="Actin-like ATPase domain"/>
    <property type="match status" value="1"/>
</dbReference>
<dbReference type="Gene3D" id="3.90.870.20">
    <property type="entry name" value="Carbamoyltransferase, C-terminal domain"/>
    <property type="match status" value="1"/>
</dbReference>
<dbReference type="InterPro" id="IPR003696">
    <property type="entry name" value="Carbtransf_dom"/>
</dbReference>
<dbReference type="AlphaFoldDB" id="A0A3E3K127"/>
<sequence>MISLGICGGHDANWCVFKDGKLLGAFEKERFSRIRHDSGNVMDYVEKTLRKLGISPNEIDVIMTTEANFKGTDPGLEYVSKKVYDEPNEWVEMKVKFYGREIPCFSVPHHLSHASYAFYTSNEEESVTLTWDGGGDFYTTNAYTSTSISYWENNKLKWFKKIGNCDIGSLWHIYSKSIFQNPFAAGKLMGLAALGENKFVETFADYCMRPVRGCLNPAKAIKNCWPDEDMPMFSTVNSWRHKDAADIAYAIQKVTNYAGINLAKKAYEVTKAKTLCLGGGVALNGYLNTELAKLKIFDRVFVPPSVHDGGLSLGAVMFILNNVLNLKTCKISDQDLVFNGTEYNDEECIGAIQKYGVKAEPLNRFSIIQRTAEEISNGKVIAWYEGKSEHGPRALGHRSLLADPRYPKIKERLNNEIKFREPFRPIAPVVLEKDVHYCTRDIEYSPFMMHIVETTDEFRDENPAAVHLDGTARIQTVAGNSGIGEIIEYMKENTGGKALLNTSFNCNEPIVETPENAIKTFLEVPIDYLCLNGKFWIKKE</sequence>
<evidence type="ECO:0000313" key="4">
    <source>
        <dbReference type="EMBL" id="RGE86386.1"/>
    </source>
</evidence>
<dbReference type="InterPro" id="IPR038152">
    <property type="entry name" value="Carbam_trans_C_sf"/>
</dbReference>
<feature type="domain" description="Carbamoyltransferase" evidence="2">
    <location>
        <begin position="103"/>
        <end position="316"/>
    </location>
</feature>
<evidence type="ECO:0000313" key="5">
    <source>
        <dbReference type="Proteomes" id="UP000261080"/>
    </source>
</evidence>
<name>A0A3E3K127_9FIRM</name>
<dbReference type="Proteomes" id="UP000261080">
    <property type="component" value="Unassembled WGS sequence"/>
</dbReference>
<dbReference type="RefSeq" id="WP_117493585.1">
    <property type="nucleotide sequence ID" value="NZ_JAAISY010000002.1"/>
</dbReference>
<organism evidence="4 5">
    <name type="scientific">Sellimonas intestinalis</name>
    <dbReference type="NCBI Taxonomy" id="1653434"/>
    <lineage>
        <taxon>Bacteria</taxon>
        <taxon>Bacillati</taxon>
        <taxon>Bacillota</taxon>
        <taxon>Clostridia</taxon>
        <taxon>Lachnospirales</taxon>
        <taxon>Lachnospiraceae</taxon>
        <taxon>Sellimonas</taxon>
    </lineage>
</organism>
<dbReference type="GO" id="GO:0003824">
    <property type="term" value="F:catalytic activity"/>
    <property type="evidence" value="ECO:0007669"/>
    <property type="project" value="InterPro"/>
</dbReference>
<proteinExistence type="inferred from homology"/>
<dbReference type="Gene3D" id="3.30.420.40">
    <property type="match status" value="2"/>
</dbReference>
<protein>
    <recommendedName>
        <fullName evidence="6">Carbamoyl transferase</fullName>
    </recommendedName>
</protein>
<dbReference type="CDD" id="cd24033">
    <property type="entry name" value="ASKHA_NBD_NodU_CmcH-like_N"/>
    <property type="match status" value="1"/>
</dbReference>
<comment type="caution">
    <text evidence="4">The sequence shown here is derived from an EMBL/GenBank/DDBJ whole genome shotgun (WGS) entry which is preliminary data.</text>
</comment>
<evidence type="ECO:0008006" key="6">
    <source>
        <dbReference type="Google" id="ProtNLM"/>
    </source>
</evidence>
<dbReference type="PANTHER" id="PTHR34847:SF1">
    <property type="entry name" value="NODULATION PROTEIN U"/>
    <property type="match status" value="1"/>
</dbReference>
<dbReference type="InterPro" id="IPR031730">
    <property type="entry name" value="Carbam_trans_C"/>
</dbReference>
<gene>
    <name evidence="4" type="ORF">DW016_09955</name>
</gene>
<dbReference type="OrthoDB" id="9780777at2"/>
<dbReference type="EMBL" id="QVLX01000005">
    <property type="protein sequence ID" value="RGE86386.1"/>
    <property type="molecule type" value="Genomic_DNA"/>
</dbReference>
<evidence type="ECO:0000256" key="1">
    <source>
        <dbReference type="ARBA" id="ARBA00006129"/>
    </source>
</evidence>
<accession>A0A3E3K127</accession>
<keyword evidence="5" id="KW-1185">Reference proteome</keyword>
<evidence type="ECO:0000259" key="3">
    <source>
        <dbReference type="Pfam" id="PF16861"/>
    </source>
</evidence>
<evidence type="ECO:0000259" key="2">
    <source>
        <dbReference type="Pfam" id="PF02543"/>
    </source>
</evidence>
<reference evidence="4 5" key="1">
    <citation type="submission" date="2018-08" db="EMBL/GenBank/DDBJ databases">
        <title>A genome reference for cultivated species of the human gut microbiota.</title>
        <authorList>
            <person name="Zou Y."/>
            <person name="Xue W."/>
            <person name="Luo G."/>
        </authorList>
    </citation>
    <scope>NUCLEOTIDE SEQUENCE [LARGE SCALE GENOMIC DNA]</scope>
    <source>
        <strain evidence="4 5">AF37-2AT</strain>
    </source>
</reference>
<feature type="domain" description="Carbamoyltransferase C-terminal" evidence="3">
    <location>
        <begin position="372"/>
        <end position="534"/>
    </location>
</feature>
<comment type="similarity">
    <text evidence="1">Belongs to the NodU/CmcH family.</text>
</comment>
<dbReference type="PANTHER" id="PTHR34847">
    <property type="entry name" value="NODULATION PROTEIN U"/>
    <property type="match status" value="1"/>
</dbReference>